<dbReference type="STRING" id="7998.ENSIPUP00000031122"/>
<protein>
    <submittedName>
        <fullName evidence="10">Natriuretic peptides B isoform X1</fullName>
    </submittedName>
</protein>
<accession>A0A2D0QVZ5</accession>
<dbReference type="GO" id="GO:0003085">
    <property type="term" value="P:negative regulation of systemic arterial blood pressure"/>
    <property type="evidence" value="ECO:0007669"/>
    <property type="project" value="TreeGrafter"/>
</dbReference>
<evidence type="ECO:0000256" key="7">
    <source>
        <dbReference type="RuleBase" id="RU003686"/>
    </source>
</evidence>
<dbReference type="KEGG" id="ipu:108265034"/>
<evidence type="ECO:0000256" key="2">
    <source>
        <dbReference type="ARBA" id="ARBA00009041"/>
    </source>
</evidence>
<dbReference type="SMART" id="SM00183">
    <property type="entry name" value="NAT_PEP"/>
    <property type="match status" value="1"/>
</dbReference>
<dbReference type="CTD" id="4879"/>
<keyword evidence="4 8" id="KW-0732">Signal</keyword>
<dbReference type="Pfam" id="PF00212">
    <property type="entry name" value="ANP"/>
    <property type="match status" value="1"/>
</dbReference>
<feature type="signal peptide" evidence="8">
    <location>
        <begin position="1"/>
        <end position="22"/>
    </location>
</feature>
<keyword evidence="5 7" id="KW-0838">Vasoactive</keyword>
<dbReference type="InterPro" id="IPR002408">
    <property type="entry name" value="Natriuretic_peptide_brain"/>
</dbReference>
<dbReference type="GO" id="GO:0007218">
    <property type="term" value="P:neuropeptide signaling pathway"/>
    <property type="evidence" value="ECO:0007669"/>
    <property type="project" value="TreeGrafter"/>
</dbReference>
<dbReference type="InterPro" id="IPR050787">
    <property type="entry name" value="Natriuretic_peptide"/>
</dbReference>
<evidence type="ECO:0000313" key="10">
    <source>
        <dbReference type="RefSeq" id="XP_017322593.1"/>
    </source>
</evidence>
<comment type="subcellular location">
    <subcellularLocation>
        <location evidence="1 7">Secreted</location>
    </subcellularLocation>
</comment>
<dbReference type="PRINTS" id="PR00712">
    <property type="entry name" value="BNATPEPTIDE"/>
</dbReference>
<keyword evidence="3" id="KW-0964">Secreted</keyword>
<evidence type="ECO:0000256" key="1">
    <source>
        <dbReference type="ARBA" id="ARBA00004613"/>
    </source>
</evidence>
<dbReference type="PROSITE" id="PS00263">
    <property type="entry name" value="NATRIURETIC_PEPTIDE"/>
    <property type="match status" value="1"/>
</dbReference>
<proteinExistence type="inferred from homology"/>
<dbReference type="InterPro" id="IPR030480">
    <property type="entry name" value="Natr_peptide_CS"/>
</dbReference>
<dbReference type="GeneID" id="108265034"/>
<sequence>MSPFFIPSVSFLLLVSLMITNALPLQSTALTSEDLDVLKLLLSQLEESVPAQMLEPEEEEAVVEEKEVVPQPEVLARNFLSARDLKTVRQNSSSKKYSGCFGGRLDRIDSMSTLGCNTVGRHSRSKEEMKS</sequence>
<comment type="similarity">
    <text evidence="2 7">Belongs to the natriuretic peptide family.</text>
</comment>
<evidence type="ECO:0000313" key="9">
    <source>
        <dbReference type="Proteomes" id="UP000221080"/>
    </source>
</evidence>
<dbReference type="GO" id="GO:0005737">
    <property type="term" value="C:cytoplasm"/>
    <property type="evidence" value="ECO:0007669"/>
    <property type="project" value="TreeGrafter"/>
</dbReference>
<dbReference type="GO" id="GO:0005179">
    <property type="term" value="F:hormone activity"/>
    <property type="evidence" value="ECO:0007669"/>
    <property type="project" value="InterPro"/>
</dbReference>
<feature type="chain" id="PRO_5013039493" evidence="8">
    <location>
        <begin position="23"/>
        <end position="131"/>
    </location>
</feature>
<dbReference type="GO" id="GO:0007168">
    <property type="term" value="P:receptor guanylyl cyclase signaling pathway"/>
    <property type="evidence" value="ECO:0007669"/>
    <property type="project" value="TreeGrafter"/>
</dbReference>
<keyword evidence="6" id="KW-1015">Disulfide bond</keyword>
<gene>
    <name evidence="10" type="primary">nppb</name>
</gene>
<evidence type="ECO:0000256" key="6">
    <source>
        <dbReference type="ARBA" id="ARBA00023157"/>
    </source>
</evidence>
<dbReference type="GO" id="GO:0005615">
    <property type="term" value="C:extracellular space"/>
    <property type="evidence" value="ECO:0007669"/>
    <property type="project" value="TreeGrafter"/>
</dbReference>
<name>A0A2D0QVZ5_ICTPU</name>
<dbReference type="AlphaFoldDB" id="A0A2D0QVZ5"/>
<dbReference type="Proteomes" id="UP000221080">
    <property type="component" value="Chromosome 5"/>
</dbReference>
<organism evidence="9 10">
    <name type="scientific">Ictalurus punctatus</name>
    <name type="common">Channel catfish</name>
    <name type="synonym">Silurus punctatus</name>
    <dbReference type="NCBI Taxonomy" id="7998"/>
    <lineage>
        <taxon>Eukaryota</taxon>
        <taxon>Metazoa</taxon>
        <taxon>Chordata</taxon>
        <taxon>Craniata</taxon>
        <taxon>Vertebrata</taxon>
        <taxon>Euteleostomi</taxon>
        <taxon>Actinopterygii</taxon>
        <taxon>Neopterygii</taxon>
        <taxon>Teleostei</taxon>
        <taxon>Ostariophysi</taxon>
        <taxon>Siluriformes</taxon>
        <taxon>Ictaluridae</taxon>
        <taxon>Ictalurus</taxon>
    </lineage>
</organism>
<evidence type="ECO:0000256" key="8">
    <source>
        <dbReference type="SAM" id="SignalP"/>
    </source>
</evidence>
<keyword evidence="9" id="KW-1185">Reference proteome</keyword>
<evidence type="ECO:0000256" key="5">
    <source>
        <dbReference type="ARBA" id="ARBA00022858"/>
    </source>
</evidence>
<dbReference type="OrthoDB" id="9892281at2759"/>
<evidence type="ECO:0000256" key="3">
    <source>
        <dbReference type="ARBA" id="ARBA00022525"/>
    </source>
</evidence>
<reference evidence="9" key="1">
    <citation type="journal article" date="2016" name="Nat. Commun.">
        <title>The channel catfish genome sequence provides insights into the evolution of scale formation in teleosts.</title>
        <authorList>
            <person name="Liu Z."/>
            <person name="Liu S."/>
            <person name="Yao J."/>
            <person name="Bao L."/>
            <person name="Zhang J."/>
            <person name="Li Y."/>
            <person name="Jiang C."/>
            <person name="Sun L."/>
            <person name="Wang R."/>
            <person name="Zhang Y."/>
            <person name="Zhou T."/>
            <person name="Zeng Q."/>
            <person name="Fu Q."/>
            <person name="Gao S."/>
            <person name="Li N."/>
            <person name="Koren S."/>
            <person name="Jiang Y."/>
            <person name="Zimin A."/>
            <person name="Xu P."/>
            <person name="Phillippy A.M."/>
            <person name="Geng X."/>
            <person name="Song L."/>
            <person name="Sun F."/>
            <person name="Li C."/>
            <person name="Wang X."/>
            <person name="Chen A."/>
            <person name="Jin Y."/>
            <person name="Yuan Z."/>
            <person name="Yang Y."/>
            <person name="Tan S."/>
            <person name="Peatman E."/>
            <person name="Lu J."/>
            <person name="Qin Z."/>
            <person name="Dunham R."/>
            <person name="Li Z."/>
            <person name="Sonstegard T."/>
            <person name="Feng J."/>
            <person name="Danzmann R.G."/>
            <person name="Schroeder S."/>
            <person name="Scheffler B."/>
            <person name="Duke M.V."/>
            <person name="Ballard L."/>
            <person name="Kucuktas H."/>
            <person name="Kaltenboeck L."/>
            <person name="Liu H."/>
            <person name="Armbruster J."/>
            <person name="Xie Y."/>
            <person name="Kirby M.L."/>
            <person name="Tian Y."/>
            <person name="Flanagan M.E."/>
            <person name="Mu W."/>
            <person name="Waldbieser G.C."/>
        </authorList>
    </citation>
    <scope>NUCLEOTIDE SEQUENCE [LARGE SCALE GENOMIC DNA]</scope>
    <source>
        <strain evidence="9">SDA103</strain>
    </source>
</reference>
<reference evidence="10" key="2">
    <citation type="submission" date="2025-08" db="UniProtKB">
        <authorList>
            <consortium name="RefSeq"/>
        </authorList>
    </citation>
    <scope>IDENTIFICATION</scope>
    <source>
        <tissue evidence="10">Blood</tissue>
    </source>
</reference>
<dbReference type="PANTHER" id="PTHR14066">
    <property type="entry name" value="ATRIAL NATRIURETIC FACTOR PRECURSOR"/>
    <property type="match status" value="1"/>
</dbReference>
<dbReference type="GO" id="GO:0051427">
    <property type="term" value="F:hormone receptor binding"/>
    <property type="evidence" value="ECO:0007669"/>
    <property type="project" value="TreeGrafter"/>
</dbReference>
<dbReference type="GO" id="GO:0006182">
    <property type="term" value="P:cGMP biosynthetic process"/>
    <property type="evidence" value="ECO:0007669"/>
    <property type="project" value="TreeGrafter"/>
</dbReference>
<dbReference type="RefSeq" id="XP_017322593.1">
    <property type="nucleotide sequence ID" value="XM_017467104.3"/>
</dbReference>
<dbReference type="PANTHER" id="PTHR14066:SF10">
    <property type="entry name" value="NATRIURETIC PEPTIDES B"/>
    <property type="match status" value="1"/>
</dbReference>
<dbReference type="InterPro" id="IPR000663">
    <property type="entry name" value="Natr_peptide"/>
</dbReference>
<evidence type="ECO:0000256" key="4">
    <source>
        <dbReference type="ARBA" id="ARBA00022729"/>
    </source>
</evidence>
<dbReference type="GO" id="GO:0097746">
    <property type="term" value="P:blood vessel diameter maintenance"/>
    <property type="evidence" value="ECO:0007669"/>
    <property type="project" value="UniProtKB-KW"/>
</dbReference>
<dbReference type="GO" id="GO:0019934">
    <property type="term" value="P:cGMP-mediated signaling"/>
    <property type="evidence" value="ECO:0007669"/>
    <property type="project" value="TreeGrafter"/>
</dbReference>